<organism evidence="2 3">
    <name type="scientific">Botryosphaeria dothidea</name>
    <dbReference type="NCBI Taxonomy" id="55169"/>
    <lineage>
        <taxon>Eukaryota</taxon>
        <taxon>Fungi</taxon>
        <taxon>Dikarya</taxon>
        <taxon>Ascomycota</taxon>
        <taxon>Pezizomycotina</taxon>
        <taxon>Dothideomycetes</taxon>
        <taxon>Dothideomycetes incertae sedis</taxon>
        <taxon>Botryosphaeriales</taxon>
        <taxon>Botryosphaeriaceae</taxon>
        <taxon>Botryosphaeria</taxon>
    </lineage>
</organism>
<sequence>MYGYWLFNNEDRTASVMDAHIEAGHAVLLCIQGYKISQLDSMYTLAYTYNATYFKEDFARIDAYERRLLEDKIAPIGGEYVIRVTQEQWKSIITSQGGLHGPLKWYKANMRGNLSSTLFFYMTTPKNRPQATAPGEGPRDSPRPSETQNTTQSSCSRVVVDVEAAGRGEQPPPVTASTQP</sequence>
<proteinExistence type="predicted"/>
<feature type="compositionally biased region" description="Polar residues" evidence="1">
    <location>
        <begin position="144"/>
        <end position="156"/>
    </location>
</feature>
<dbReference type="EMBL" id="WWBZ02000014">
    <property type="protein sequence ID" value="KAF4310535.1"/>
    <property type="molecule type" value="Genomic_DNA"/>
</dbReference>
<protein>
    <submittedName>
        <fullName evidence="2">Uncharacterized protein</fullName>
    </submittedName>
</protein>
<evidence type="ECO:0000256" key="1">
    <source>
        <dbReference type="SAM" id="MobiDB-lite"/>
    </source>
</evidence>
<name>A0A8H4IZL9_9PEZI</name>
<comment type="caution">
    <text evidence="2">The sequence shown here is derived from an EMBL/GenBank/DDBJ whole genome shotgun (WGS) entry which is preliminary data.</text>
</comment>
<dbReference type="OrthoDB" id="284184at2759"/>
<reference evidence="2" key="1">
    <citation type="submission" date="2020-04" db="EMBL/GenBank/DDBJ databases">
        <title>Genome Assembly and Annotation of Botryosphaeria dothidea sdau 11-99, a Latent Pathogen of Apple Fruit Ring Rot in China.</title>
        <authorList>
            <person name="Yu C."/>
            <person name="Diao Y."/>
            <person name="Lu Q."/>
            <person name="Zhao J."/>
            <person name="Cui S."/>
            <person name="Peng C."/>
            <person name="He B."/>
            <person name="Liu H."/>
        </authorList>
    </citation>
    <scope>NUCLEOTIDE SEQUENCE [LARGE SCALE GENOMIC DNA]</scope>
    <source>
        <strain evidence="2">Sdau11-99</strain>
    </source>
</reference>
<gene>
    <name evidence="2" type="ORF">GTA08_BOTSDO13960</name>
</gene>
<evidence type="ECO:0000313" key="2">
    <source>
        <dbReference type="EMBL" id="KAF4310535.1"/>
    </source>
</evidence>
<dbReference type="AlphaFoldDB" id="A0A8H4IZL9"/>
<accession>A0A8H4IZL9</accession>
<evidence type="ECO:0000313" key="3">
    <source>
        <dbReference type="Proteomes" id="UP000572817"/>
    </source>
</evidence>
<keyword evidence="3" id="KW-1185">Reference proteome</keyword>
<feature type="region of interest" description="Disordered" evidence="1">
    <location>
        <begin position="125"/>
        <end position="180"/>
    </location>
</feature>
<dbReference type="Proteomes" id="UP000572817">
    <property type="component" value="Unassembled WGS sequence"/>
</dbReference>